<dbReference type="EMBL" id="ML119059">
    <property type="protein sequence ID" value="ROT36325.1"/>
    <property type="molecule type" value="Genomic_DNA"/>
</dbReference>
<name>A0A3N2PP85_SODAK</name>
<evidence type="ECO:0000313" key="4">
    <source>
        <dbReference type="Proteomes" id="UP000272025"/>
    </source>
</evidence>
<protein>
    <submittedName>
        <fullName evidence="3">Uncharacterized protein</fullName>
    </submittedName>
</protein>
<keyword evidence="2" id="KW-0472">Membrane</keyword>
<keyword evidence="2" id="KW-1133">Transmembrane helix</keyword>
<gene>
    <name evidence="3" type="ORF">SODALDRAFT_217358</name>
</gene>
<dbReference type="OrthoDB" id="3784821at2759"/>
<keyword evidence="4" id="KW-1185">Reference proteome</keyword>
<feature type="transmembrane region" description="Helical" evidence="2">
    <location>
        <begin position="107"/>
        <end position="125"/>
    </location>
</feature>
<proteinExistence type="predicted"/>
<dbReference type="RefSeq" id="XP_028464131.1">
    <property type="nucleotide sequence ID" value="XM_028607310.1"/>
</dbReference>
<feature type="region of interest" description="Disordered" evidence="1">
    <location>
        <begin position="36"/>
        <end position="94"/>
    </location>
</feature>
<dbReference type="STRING" id="1314773.A0A3N2PP85"/>
<reference evidence="3 4" key="1">
    <citation type="journal article" date="2018" name="Mol. Ecol.">
        <title>The obligate alkalophilic soda-lake fungus Sodiomyces alkalinus has shifted to a protein diet.</title>
        <authorList>
            <person name="Grum-Grzhimaylo A.A."/>
            <person name="Falkoski D.L."/>
            <person name="van den Heuvel J."/>
            <person name="Valero-Jimenez C.A."/>
            <person name="Min B."/>
            <person name="Choi I.G."/>
            <person name="Lipzen A."/>
            <person name="Daum C.G."/>
            <person name="Aanen D.K."/>
            <person name="Tsang A."/>
            <person name="Henrissat B."/>
            <person name="Bilanenko E.N."/>
            <person name="de Vries R.P."/>
            <person name="van Kan J.A.L."/>
            <person name="Grigoriev I.V."/>
            <person name="Debets A.J.M."/>
        </authorList>
    </citation>
    <scope>NUCLEOTIDE SEQUENCE [LARGE SCALE GENOMIC DNA]</scope>
    <source>
        <strain evidence="3 4">F11</strain>
    </source>
</reference>
<accession>A0A3N2PP85</accession>
<feature type="compositionally biased region" description="Low complexity" evidence="1">
    <location>
        <begin position="51"/>
        <end position="63"/>
    </location>
</feature>
<evidence type="ECO:0000256" key="1">
    <source>
        <dbReference type="SAM" id="MobiDB-lite"/>
    </source>
</evidence>
<dbReference type="AlphaFoldDB" id="A0A3N2PP85"/>
<evidence type="ECO:0000313" key="3">
    <source>
        <dbReference type="EMBL" id="ROT36325.1"/>
    </source>
</evidence>
<organism evidence="3 4">
    <name type="scientific">Sodiomyces alkalinus (strain CBS 110278 / VKM F-3762 / F11)</name>
    <name type="common">Alkaliphilic filamentous fungus</name>
    <dbReference type="NCBI Taxonomy" id="1314773"/>
    <lineage>
        <taxon>Eukaryota</taxon>
        <taxon>Fungi</taxon>
        <taxon>Dikarya</taxon>
        <taxon>Ascomycota</taxon>
        <taxon>Pezizomycotina</taxon>
        <taxon>Sordariomycetes</taxon>
        <taxon>Hypocreomycetidae</taxon>
        <taxon>Glomerellales</taxon>
        <taxon>Plectosphaerellaceae</taxon>
        <taxon>Sodiomyces</taxon>
    </lineage>
</organism>
<dbReference type="GeneID" id="39575788"/>
<sequence>MRLPLTRTYWRAAALRTYATSSQPGAPAPVRKIVVPKPAKPANSTRTIPDATASSSATTAASTPMNKPVTPASSIVPPRKQPPAAQRPLNPASPEYKKAYNRAARRWMAALIALPIFIVTSYVLFNRIILGKERKVMPTPTEPEPA</sequence>
<dbReference type="Proteomes" id="UP000272025">
    <property type="component" value="Unassembled WGS sequence"/>
</dbReference>
<keyword evidence="2" id="KW-0812">Transmembrane</keyword>
<evidence type="ECO:0000256" key="2">
    <source>
        <dbReference type="SAM" id="Phobius"/>
    </source>
</evidence>